<evidence type="ECO:0000313" key="2">
    <source>
        <dbReference type="Proteomes" id="UP000067008"/>
    </source>
</evidence>
<dbReference type="AlphaFoldDB" id="A0AAD1BH92"/>
<sequence length="309" mass="34729">MAVIKITSPQAIGNVKLKVIGKPKLILVNGYWNRITNSIGISPGKGKKGYWDFFFTYRSSLNGFLKAAKVYFGDKNYQDIPFYADGSSLFGGDSSGEDRKNKGYEFANQHLAEITKGVGNEKIYFISHSEGAAYAAGMAKALIEKGYKIGESVMLSADEGDEFTVEGNYPCYQITAGRIEKEPNTTYATSTYVPNSVNYPYPVSGQNTKRRFYIDPIVGDHKIKGVNRYGIYIDFHASFSNVHASTIDESIFNKLRQLKTLKVISRKMNGKTEHIIMGKNVIWHKIDDKFVVNNNIDIYHNGKEIIYKK</sequence>
<protein>
    <submittedName>
        <fullName evidence="1">Uncharacterized protein</fullName>
    </submittedName>
</protein>
<gene>
    <name evidence="1" type="ORF">PI172_0680</name>
</gene>
<reference evidence="1 2" key="1">
    <citation type="submission" date="2015-07" db="EMBL/GenBank/DDBJ databases">
        <title>Complete genome sequence of Prevotella intermedia strain 17-2.</title>
        <authorList>
            <person name="Nambu T."/>
        </authorList>
    </citation>
    <scope>NUCLEOTIDE SEQUENCE [LARGE SCALE GENOMIC DNA]</scope>
    <source>
        <strain evidence="1 2">17-2</strain>
    </source>
</reference>
<evidence type="ECO:0000313" key="1">
    <source>
        <dbReference type="EMBL" id="BAR95408.1"/>
    </source>
</evidence>
<dbReference type="Proteomes" id="UP000067008">
    <property type="component" value="Chromosome 2"/>
</dbReference>
<proteinExistence type="predicted"/>
<dbReference type="RefSeq" id="WP_014710482.1">
    <property type="nucleotide sequence ID" value="NZ_AP014925.1"/>
</dbReference>
<organism evidence="1 2">
    <name type="scientific">Prevotella intermedia</name>
    <dbReference type="NCBI Taxonomy" id="28131"/>
    <lineage>
        <taxon>Bacteria</taxon>
        <taxon>Pseudomonadati</taxon>
        <taxon>Bacteroidota</taxon>
        <taxon>Bacteroidia</taxon>
        <taxon>Bacteroidales</taxon>
        <taxon>Prevotellaceae</taxon>
        <taxon>Prevotella</taxon>
    </lineage>
</organism>
<accession>A0AAD1BH92</accession>
<name>A0AAD1BH92_PREIN</name>
<dbReference type="EMBL" id="AP014925">
    <property type="protein sequence ID" value="BAR95408.1"/>
    <property type="molecule type" value="Genomic_DNA"/>
</dbReference>